<evidence type="ECO:0000259" key="4">
    <source>
        <dbReference type="Pfam" id="PF20148"/>
    </source>
</evidence>
<feature type="region of interest" description="Disordered" evidence="3">
    <location>
        <begin position="5701"/>
        <end position="5748"/>
    </location>
</feature>
<feature type="compositionally biased region" description="Gly residues" evidence="3">
    <location>
        <begin position="331"/>
        <end position="349"/>
    </location>
</feature>
<gene>
    <name evidence="6" type="ORF">FHU28_003298</name>
</gene>
<dbReference type="InterPro" id="IPR031325">
    <property type="entry name" value="RHS_repeat"/>
</dbReference>
<feature type="compositionally biased region" description="Gly residues" evidence="3">
    <location>
        <begin position="419"/>
        <end position="428"/>
    </location>
</feature>
<dbReference type="InterPro" id="IPR045351">
    <property type="entry name" value="DUF6531"/>
</dbReference>
<feature type="compositionally biased region" description="Pro residues" evidence="3">
    <location>
        <begin position="310"/>
        <end position="328"/>
    </location>
</feature>
<feature type="compositionally biased region" description="Basic and acidic residues" evidence="3">
    <location>
        <begin position="3188"/>
        <end position="3206"/>
    </location>
</feature>
<feature type="compositionally biased region" description="Basic and acidic residues" evidence="3">
    <location>
        <begin position="3588"/>
        <end position="3605"/>
    </location>
</feature>
<feature type="region of interest" description="Disordered" evidence="3">
    <location>
        <begin position="2345"/>
        <end position="2413"/>
    </location>
</feature>
<keyword evidence="7" id="KW-1185">Reference proteome</keyword>
<feature type="compositionally biased region" description="Basic and acidic residues" evidence="3">
    <location>
        <begin position="3771"/>
        <end position="3780"/>
    </location>
</feature>
<feature type="region of interest" description="Disordered" evidence="3">
    <location>
        <begin position="3577"/>
        <end position="3633"/>
    </location>
</feature>
<feature type="region of interest" description="Disordered" evidence="3">
    <location>
        <begin position="714"/>
        <end position="817"/>
    </location>
</feature>
<feature type="compositionally biased region" description="Basic and acidic residues" evidence="3">
    <location>
        <begin position="3507"/>
        <end position="3527"/>
    </location>
</feature>
<dbReference type="GeneID" id="300293863"/>
<accession>A0ABR6MDK1</accession>
<comment type="caution">
    <text evidence="6">The sequence shown here is derived from an EMBL/GenBank/DDBJ whole genome shotgun (WGS) entry which is preliminary data.</text>
</comment>
<dbReference type="NCBIfam" id="TIGR01643">
    <property type="entry name" value="YD_repeat_2x"/>
    <property type="match status" value="15"/>
</dbReference>
<dbReference type="InterPro" id="IPR050708">
    <property type="entry name" value="T6SS_VgrG/RHS"/>
</dbReference>
<feature type="coiled-coil region" evidence="2">
    <location>
        <begin position="1325"/>
        <end position="1352"/>
    </location>
</feature>
<proteinExistence type="predicted"/>
<feature type="compositionally biased region" description="Pro residues" evidence="3">
    <location>
        <begin position="622"/>
        <end position="631"/>
    </location>
</feature>
<feature type="region of interest" description="Disordered" evidence="3">
    <location>
        <begin position="923"/>
        <end position="942"/>
    </location>
</feature>
<feature type="region of interest" description="Disordered" evidence="3">
    <location>
        <begin position="292"/>
        <end position="684"/>
    </location>
</feature>
<feature type="region of interest" description="Disordered" evidence="3">
    <location>
        <begin position="4066"/>
        <end position="4085"/>
    </location>
</feature>
<dbReference type="Gene3D" id="2.180.10.10">
    <property type="entry name" value="RHS repeat-associated core"/>
    <property type="match status" value="3"/>
</dbReference>
<protein>
    <submittedName>
        <fullName evidence="6">RHS repeat-associated protein</fullName>
    </submittedName>
</protein>
<dbReference type="InterPro" id="IPR056823">
    <property type="entry name" value="TEN-like_YD-shell"/>
</dbReference>
<keyword evidence="1" id="KW-0677">Repeat</keyword>
<feature type="region of interest" description="Disordered" evidence="3">
    <location>
        <begin position="3046"/>
        <end position="3066"/>
    </location>
</feature>
<dbReference type="PROSITE" id="PS50096">
    <property type="entry name" value="IQ"/>
    <property type="match status" value="1"/>
</dbReference>
<evidence type="ECO:0000256" key="1">
    <source>
        <dbReference type="ARBA" id="ARBA00022737"/>
    </source>
</evidence>
<feature type="region of interest" description="Disordered" evidence="3">
    <location>
        <begin position="1821"/>
        <end position="1841"/>
    </location>
</feature>
<feature type="compositionally biased region" description="Pro residues" evidence="3">
    <location>
        <begin position="1047"/>
        <end position="1070"/>
    </location>
</feature>
<reference evidence="6 7" key="1">
    <citation type="submission" date="2020-08" db="EMBL/GenBank/DDBJ databases">
        <title>Sequencing the genomes of 1000 actinobacteria strains.</title>
        <authorList>
            <person name="Klenk H.-P."/>
        </authorList>
    </citation>
    <scope>NUCLEOTIDE SEQUENCE [LARGE SCALE GENOMIC DNA]</scope>
    <source>
        <strain evidence="6 7">DSM 43036</strain>
    </source>
</reference>
<feature type="region of interest" description="Disordered" evidence="3">
    <location>
        <begin position="5432"/>
        <end position="5487"/>
    </location>
</feature>
<dbReference type="PRINTS" id="PR00394">
    <property type="entry name" value="RHSPROTEIN"/>
</dbReference>
<feature type="region of interest" description="Disordered" evidence="3">
    <location>
        <begin position="3766"/>
        <end position="3791"/>
    </location>
</feature>
<feature type="compositionally biased region" description="Pro residues" evidence="3">
    <location>
        <begin position="1610"/>
        <end position="1620"/>
    </location>
</feature>
<feature type="compositionally biased region" description="Low complexity" evidence="3">
    <location>
        <begin position="560"/>
        <end position="575"/>
    </location>
</feature>
<feature type="compositionally biased region" description="Low complexity" evidence="3">
    <location>
        <begin position="473"/>
        <end position="539"/>
    </location>
</feature>
<feature type="compositionally biased region" description="Low complexity" evidence="3">
    <location>
        <begin position="612"/>
        <end position="621"/>
    </location>
</feature>
<feature type="compositionally biased region" description="Low complexity" evidence="3">
    <location>
        <begin position="632"/>
        <end position="675"/>
    </location>
</feature>
<dbReference type="Pfam" id="PF20148">
    <property type="entry name" value="DUF6531"/>
    <property type="match status" value="2"/>
</dbReference>
<evidence type="ECO:0000259" key="5">
    <source>
        <dbReference type="Pfam" id="PF25023"/>
    </source>
</evidence>
<dbReference type="EMBL" id="JACHJC010000001">
    <property type="protein sequence ID" value="MBB5113459.1"/>
    <property type="molecule type" value="Genomic_DNA"/>
</dbReference>
<dbReference type="InterPro" id="IPR006530">
    <property type="entry name" value="YD"/>
</dbReference>
<dbReference type="SUPFAM" id="SSF69304">
    <property type="entry name" value="Tricorn protease N-terminal domain"/>
    <property type="match status" value="1"/>
</dbReference>
<dbReference type="RefSeq" id="WP_184690097.1">
    <property type="nucleotide sequence ID" value="NZ_JACHJC010000001.1"/>
</dbReference>
<sequence>MPDFHIPNDPQWQWAYDLILVAVGEEYPKADPTALRAMGDELYALSSTILNGMGATANLGYGLAGSLSGPAMDAFQQYQVGITRNVPAGGNIALALGGSAYNFALDSENTQYNIVIAAFTQVVEIAIALASGFGAAAVPALIKIGQEIVKALIDLFRQRLRHMLMRLAWEAFQEGLEELWQSAAAQVTQIIEGNRKSLDYKDLAIAFAGGAFIGAGVSGVQMIGGKFFPKINDSVLSREGLSALAETLFEGLFTMMVGGGGFNPWATMSSSLIGGMAHHYATVVGNSYGPGAGAKAPPKIETNSLTTTPSAPPPTTSVDGPPVPPPVGSPTGAGGPAGHGAAGNQGAGGRPSDSSGTAGGAVGDPGLDRSDSGSQGSGSQGSGQGPGSQGLGPQGAGSQAPAGQGAGQQGVGSQVPPGQGAGQQGTGSQGVQAGGSSAAGGQNGVGNSTAGGQNGAGSSVPDGQGAGRDGAGSPAASNPNATGNPAGADNPAGASDPTGSGSPAGASDPVGSGSPAGASPPAGAGNTAAGTAAPVATGNESARADSTGTPAGSPPIANGAPSAVPTTPVTDATTPRGGALTAPDGPTSGGGLPGFDTITPVTSATQPPAAFGSPPGTQAGPAPAPSAPSPAAPAAATPSAATPAAATPATGTSSSSSPSAATPAPGRPGSTGSTPVLPPAQGLAGGVSVEVPAVGVTPATGSTVGIDAPATLAPATAASTPDDPAATTNGPMTGPAATTDGSTTVHAPVDADRTDPAQASSQPDPDQTGDPGTAQPVTPEQTRDSPRDGAATPYAGAPVRATPSPQFQRAKADAEPKRLRTERYVPWKDTVVPGTHLLRGEITTIDFTTREFTADGRDHRSFDVHLDLVSKNDQMSPQELRDFADAVQHTLDEMVNGRHTLPDGRLLHIDLVVDTPPWRDGMTRDWQADPRRNPPVEVTSETGVRTDQHLWNTGDRLSVMVHEVMHYLGAKEGHQAAEHLLTTVDRPGVMGLDVDALPTSSEQAAASTGPTAYLTAQDLATIHDAALTAGPVRELPVPRAPRDQAPDPHPNPQVPSRAPAPPPPGMPPSPEVQAPASAASATQIAGPRHDVLSPDRGALPPRTRPSRFEPVRVAGGRNARFDELAGHTRDVNPGNYRQATIDLKNEAAPIGFVVNSMLPAADVDQIPEVVRAVTEGLAPGTRVAFVFGVNTTAEVPDLAFRDAVARAARLAESLDVPVAVNGYAVGTKNDKFPYGRTRNQVLRDSDTVAAIQGLAQGGPDGADRRYPYVSIQDFDGGARTIADGTHVFDRINRATRFDPEATGPQTDSPARPLMISGGYRVGDAADLVRRTRERLERRARDHEARIAELATRDDKEARRELGIERQKLAAVHGGLGKLATRAGQDTFVRDFATAVDEDMRSRDRQATVHPMLPYSPEPNLFVDGLLVLGRPEVRFGDAGAEFLLLAESLHQAYGDELAVAHGAATPADLPPDVLTTDVQVESQNNRHPDRDLGFMTDFVGAATPTDLSRLAADFAAGNFLPQSHAVPTNANRQLFYTEGTGFKEYRAELRKPGIAAGKPFAAPTDVVPRRAGVTRAPGEPPRTWQESLTPEQLQQLGAQPHNRLVTTVSLPPPGAGPAPEPSGEVTVDPDLDPSKPARTVGLPTSQRLVAAHLVATSNDSGTIQQEFAAATAIADRGGLSRQPDSLYDAIAAGLPGADANTLRIDTLRAGRDTIVLDDAAAMRQQRPYDNGHFVKAALAPDPGTQRRGTPIGDAERQRIGNAHDVVEFAAARGARVHLTVHDGAGGPVREYPVRGARPQGRLALVRTIDAWGRVTYAPYVPPPPAASDTGDDSDSESGDFGMFGDDVAGLATFAPTATAPTGTATTSATTSGAASPPVAGAVDSGLVFAAPGDRATRSTARDFPDRPDRYHVFGHGETDAIRVGEARITPAQLAARIRQDRDRWEGRPIVLIVCDSGTDRSNGFAAQLARELPGTRIIAPGGVVWAGPTGHAIVTGSDSRGPDGEALTPPTGDTRFVEFEASPTDPGRLTVTELSHVLDAYTPVGQVDADRTARSVAQLAAWAQSDATEVEARTGPALDALAPALDDATRADATYRRAAGLHRDAANRLADLSASQLQLDQRADEAPKLARAGVDAAARAGDTADAGRLREIAGRTEEHIRDRDDGVRASLAASAAEVATVRDLRDDAAWAETTAARADEDLRFLRERHDQLTVLRAETRHWADQAARAAADATAALGLPPGPRRDLALADALLRAYPAVNATARRRADLDRITAELAPLGDLPAAVRDRRDAAARADRLVAEVASRAPGAYAAHTAALSHMDDAHDSLTESEERLNDVYDLAERLGVPPRPPSPAPAPADAPDATTPQDDADSDLEPPADLLVETGPAGLAPFSPPETGTDAATTGEAAQGEAAEEIGTALTTEGEVALPSPEAVRRHLPTYLRDSHTLGIAEQLRATRDAALGAALRTLDPRLPADVVAAVEADSRDDIDQFLGAGRPYPVTVGGRPAELVVTAVLDWDRLTVDRLHDDPRKVTTRTRENLTHTLRHNRDRHVEPKVTVTALPGVVVGVGGSVPTAPTTEHSTAHKGTYTSTTTVKVTDMAEVSVPVRFVARLVRPGRPDTGPVQAAGTVALAVPTGLRPVGTTATSAADPALDGPVPARFAVESVRSRPADPGATFFEQVEAILAEDGMADVVRIGAPGRPAVQKLLSDAAFAGTLPTTVVTDPANRHDGWVRSGSLPRGARTGWRRFFPGRSQQVEVRLVARRIEQVESVDGTAHVDTSALAAESSAGATAKRLWGGWATAGPGLDAGPLSLVVAPRVGGSREAGVSRTVTERTGAKQTVTGTAPGIRYRVEYGVQVRVLGREPRMLAGSVEALQWTTRDRLPGTALDPGGREWHGRRGVARTHFAPARIERGESFGGAHLTRFGDRGLYETVAEAVRSVPGHDRFRLATRDEMLRHFDDPRLADGLTPQLQAALSRDADLRTQLSPDQLRHLADRIVGPGLKIPLIRTGTFHDHVTVVTIRGTLRDVSDGDLLDREKIGTDAKRDARSTVTSGRDSSKSAEISLEPRILGPLGQAASAMLGGPRAAVTWSATDESAITGRQAAESSHGPALDGEGKPTGVRLREFAATLDLTVTARSSVRVNQAGRQLSVGAYGRDVPTVVATSEQRPRTHRLDVRMLVPETRVSRQRPDPDPGPAARDEQTIAYPPPLSRMTGGPHDLDGRRVESFVGAGRLQDAVVDTLHEASGDDIYTVEDGRISTVVADELSPERLTGDAELFSRPLALSNLWHGRRAADARADVRVRLRPTNPVVLDDADEFGRIKRTFASGTARKTTHGRSVELSLSATGVATVSGPSADHGGSTGRPAGAVVLSVTPWRRAWGRISERSVSGISKLRVGGRPERELLVRVDVEAEVVAEARHDTNLLPLGLWPASPARRAGRRLTLPGAVVMRMTPTELKRLQDRDRARRHQSADVRLQLRHAENAETVRADQREQRARMARAQATERGELLRRQHTERRDASDYVDRVRRRRAVGEAERRLVDQSFAAQEERHRRELAELTATHDEATQALLQAQERQRAAQAEHQQRERDIVRQEQQRQDEATADPGTPDDREQPAFRPGPQRSLGIGGVTTHVDLSDRIPHLRRALARASSEELAQAILPSTQDRSPFDPVRGLGSSGFLGAAHLHLADALNGGRSEPIRVERRFRGSTYHVTLTAEPVGEPSFTGIELVDEMSVTDRSVVGEAHTRTTSRTAAQVTLTARAQGTETERVEDDATRTTGHGPASGTVAAGLTGSAALDNRATKATERTGRTYEQTLTVSGPVPTYRGAVRLTLTVTGKGLPEDGVSIQTVRDVTTYSATQGRSQAVSGPVTTVPAAQTTDAGRQLWRGATGFDPLPEPGRFAVEDVLVDLPDLHEAARQALVASGVEPGRDVTAALRDTLTVTRMKALPAMLAGAFPLPMPARLGRDLYLDARLVARPKLLRADATVKIGGSAKRSADTEFEQTSGHSFALKTAGPLVVGGVGHPGGASRVGEREAFNAVNAATLVEHQLYRTDPAAQVKDEGKVAVSTTDKPTRRTDPDDKLTAAVEYDVEFRFVARSRDAAGKHRGGAEVRVPGGYVVRLDEEAARAVTGRDLSPGLRASALAVAGAAKTLSEATARLDGLTSRADADPEEVAGAERAVADAEKTWWDAYHAHETEVTRPPVPVPPATVPAAAVATPTAQTPLVGDPVDVATGRVIYTEVDARLPGLTLERTHRSDYRWGRCFGSAWASTLDQRVVTDATHARFLAADGSVHTYPLPTEGDEARPVLGPGGPLRRLTGGGWLLTGPDRRLLFAPAAGHGHSWLSDVVTDDVGWHVERAADGTPELLTCTSGVVVVPHLAGGLVVGAHVRAPGDTAAEAVHLPTFTYDDRRHLVEVRNSSGHATRLRYDEAGRLVRWQDRNGEWFGYDYDEAGRCVRAGGAGDWLRYRLRYDDGVTSVTNSLGQVTRYEINERRQVTAIVDPLGATTRQEWDAANRLLSRTDPLGRVTRFDHDARTLTLPDGSTHRVPPRRPAPAGGIEFDALGRVRATRAPDGAVTTYGWTAEGDLAWRVRPDGSTQRWFYDGEGNLVDVIDASGRAVSFEYGPFDLPTARVDQAGNRTEFTYDTELRLTAVTNPAGRTWRYEYDAAGRLCGQTDFDGRTQRYEHDDAGQLVAHTDAAGTVTRYLWDALGRVVERRVGDAVTRVEYDADGHVAAVTSPDAQVRFTRDAEGRVLSETINGRTVHTSYTDSGAVATRTTPSGRSSRWTFDADGRPESLTAAEHLLGFTHDDAGREIGRTIGGLVALRQTFDAAGRLTRQHIADTAERRYTYDAADRVAAIADSLAGDQSFTADDTGRIRAVDGDVPQRYDYDEAGNLVGAGGGRWEFTGTMLVRSDDATFSYDAKGRLTGRVDAAGAWRFEWDAEDRLVLAVTPGGDRWRYRYDGFGRRIAKQRLGDGDRVLEEVSFAWSGDLMLEQTHRDVTGATTTTTWDYRPDAPVPVAQTDDGTLRAVITDTIGTPTHLVEPGGGLRWWSRGDLWGRGADRTATPLAFPGQYVDAETGLHYNRFRYYDPATGRYVSPDPLGLTGGPNPTAYVSDPLTVADPLGLTSCTPAPATPHPLATVEPALAAPTDQTPSSLPTNAAPPPPSALYGMPFQLQVRVEDEYGQFLGYETVMRDTPSPPPVSTAAGVVGYHARQWFDDVAPAPRTALDDGTSTAHQTYHEIREAVQPYIGTQPRTGFRSNAIGHLNEPLVGGLNYYNTTTTRRRGVTRTHQGLGDQIANEAGGGRETARQIASFLRGEINHDQIGSVAGQDFARIVLFAENARGYESEVSTLPIALDHLANATNDADIAAMWRNISSWFPPAAQGYASDEFVPRESRPPVASIMPPQRPDGVTRTGSYYNMVEITDAPPPASSSNAQAGPSRQRDHRSRSPERRGGSSRRRYQYGFQGPQTGTTDVRGATAPVTDQFRTPLADQLTAAQGDPRAQVRILDSFRDQLSYEYTLNDGSTLRVLAANLHGDTANTGADLATLNAADREHLRWINDHRDAGSVTANVDCVPLTLAVDAYRQTGAVTQVPAQTQPMEIGEVMKRYPGRSVDEVGSIRGLMEALAAMPDGTTAIVGLRSGGPGTVGHVINVSKDGQGRVTFEDAQVPGLATLPAISPDGSVVVIRTSDPAPGSDVDMASVRDSDSDTDMASVRDADSDVDMASVRDSDSDTDMASVRDADSDVDMASVRDADSDVDMADFSPTTETFAGVAPEAVAKTTAQTPTVGDPIDVTTGRMILTHTDAVMPGLTLERTYRSDYRWGRSFGRAWASTLDQRIIVDGEQVRYLAADGSLLTYPLPAEGEVAQPETGRTLPLRRLVGGGWLLTDPTSGRSLLFAAASRTESLLTDVTEAGVRWTIGRDRRGTPTQLVSSTGAVIAFTSSAGLITMVSLPNAAGDLMAASQFGYDGDLNLIEVTNSSGDPERFTYADGRLVRWEDRNGEWYTYTYDEAGRCVATDGKGGYLRYRFDYQPGRTVVTDSLGAVRVYELNDRFQVVAETDALGATTRNVWDEAYRLRSTTDPLGRTTSSEYDALGRLVSVTRPDGSRSVTTYDELGRAVSWTDFDGSTRNRQFGPDGLMIAEVDASGEVVRYEQPAADGRGTTTHVGPTAVVRDPAGQITSVSNGQGETEYVYDALGRLSSMKDDTGLTEFGWTLEGDLAWRENPDGSVEEFLYDGEGNLVEWVDATGRRTIREYGAFDLVTAEIDDEGNRTEYAYDTELRLVRVTNPAGATWSYVYDPNGRMVSETDFDGRTQRYVHDAAGQLVERTDAAGEVTRYTYDLLGRLVERRTGEAVTRFAYDPAGRAVSAEGDDSQIRPERDAAARVVAEPVNGATASTSSGGLLPESRTAPAPRR</sequence>
<feature type="domain" description="Teneurin-like YD-shell" evidence="5">
    <location>
        <begin position="4878"/>
        <end position="5107"/>
    </location>
</feature>
<evidence type="ECO:0000313" key="7">
    <source>
        <dbReference type="Proteomes" id="UP000618986"/>
    </source>
</evidence>
<feature type="region of interest" description="Disordered" evidence="3">
    <location>
        <begin position="3506"/>
        <end position="3527"/>
    </location>
</feature>
<feature type="compositionally biased region" description="Low complexity" evidence="3">
    <location>
        <begin position="3577"/>
        <end position="3587"/>
    </location>
</feature>
<feature type="compositionally biased region" description="Low complexity" evidence="3">
    <location>
        <begin position="1071"/>
        <end position="1081"/>
    </location>
</feature>
<feature type="compositionally biased region" description="Basic and acidic residues" evidence="3">
    <location>
        <begin position="923"/>
        <end position="934"/>
    </location>
</feature>
<feature type="region of interest" description="Disordered" evidence="3">
    <location>
        <begin position="3188"/>
        <end position="3221"/>
    </location>
</feature>
<dbReference type="PANTHER" id="PTHR32305:SF15">
    <property type="entry name" value="PROTEIN RHSA-RELATED"/>
    <property type="match status" value="1"/>
</dbReference>
<feature type="compositionally biased region" description="Low complexity" evidence="3">
    <location>
        <begin position="5441"/>
        <end position="5450"/>
    </location>
</feature>
<feature type="region of interest" description="Disordered" evidence="3">
    <location>
        <begin position="4543"/>
        <end position="4562"/>
    </location>
</feature>
<feature type="compositionally biased region" description="Low complexity" evidence="3">
    <location>
        <begin position="2398"/>
        <end position="2413"/>
    </location>
</feature>
<dbReference type="InterPro" id="IPR022385">
    <property type="entry name" value="Rhs_assc_core"/>
</dbReference>
<feature type="region of interest" description="Disordered" evidence="3">
    <location>
        <begin position="5405"/>
        <end position="5424"/>
    </location>
</feature>
<dbReference type="Pfam" id="PF25023">
    <property type="entry name" value="TEN_YD-shell"/>
    <property type="match status" value="1"/>
</dbReference>
<keyword evidence="2" id="KW-0175">Coiled coil</keyword>
<organism evidence="6 7">
    <name type="scientific">Micromonospora echinospora</name>
    <name type="common">Micromonospora purpurea</name>
    <dbReference type="NCBI Taxonomy" id="1877"/>
    <lineage>
        <taxon>Bacteria</taxon>
        <taxon>Bacillati</taxon>
        <taxon>Actinomycetota</taxon>
        <taxon>Actinomycetes</taxon>
        <taxon>Micromonosporales</taxon>
        <taxon>Micromonosporaceae</taxon>
        <taxon>Micromonospora</taxon>
    </lineage>
</organism>
<feature type="region of interest" description="Disordered" evidence="3">
    <location>
        <begin position="1608"/>
        <end position="1627"/>
    </location>
</feature>
<evidence type="ECO:0000313" key="6">
    <source>
        <dbReference type="EMBL" id="MBB5113459.1"/>
    </source>
</evidence>
<feature type="domain" description="DUF6531" evidence="4">
    <location>
        <begin position="5799"/>
        <end position="5868"/>
    </location>
</feature>
<feature type="compositionally biased region" description="Gly residues" evidence="3">
    <location>
        <begin position="375"/>
        <end position="395"/>
    </location>
</feature>
<feature type="compositionally biased region" description="Pro residues" evidence="3">
    <location>
        <begin position="2349"/>
        <end position="2360"/>
    </location>
</feature>
<dbReference type="Pfam" id="PF05593">
    <property type="entry name" value="RHS_repeat"/>
    <property type="match status" value="11"/>
</dbReference>
<dbReference type="NCBIfam" id="TIGR03696">
    <property type="entry name" value="Rhs_assc_core"/>
    <property type="match status" value="1"/>
</dbReference>
<dbReference type="Proteomes" id="UP000618986">
    <property type="component" value="Unassembled WGS sequence"/>
</dbReference>
<feature type="region of interest" description="Disordered" evidence="3">
    <location>
        <begin position="6399"/>
        <end position="6425"/>
    </location>
</feature>
<evidence type="ECO:0000256" key="2">
    <source>
        <dbReference type="SAM" id="Coils"/>
    </source>
</evidence>
<dbReference type="PANTHER" id="PTHR32305">
    <property type="match status" value="1"/>
</dbReference>
<evidence type="ECO:0000256" key="3">
    <source>
        <dbReference type="SAM" id="MobiDB-lite"/>
    </source>
</evidence>
<name>A0ABR6MDK1_MICEC</name>
<feature type="domain" description="DUF6531" evidence="4">
    <location>
        <begin position="4232"/>
        <end position="4301"/>
    </location>
</feature>
<feature type="region of interest" description="Disordered" evidence="3">
    <location>
        <begin position="1035"/>
        <end position="1110"/>
    </location>
</feature>
<feature type="compositionally biased region" description="Low complexity" evidence="3">
    <location>
        <begin position="714"/>
        <end position="728"/>
    </location>
</feature>